<dbReference type="PROSITE" id="PS51257">
    <property type="entry name" value="PROKAR_LIPOPROTEIN"/>
    <property type="match status" value="1"/>
</dbReference>
<dbReference type="EMBL" id="VIGC01000037">
    <property type="protein sequence ID" value="TQE93557.1"/>
    <property type="molecule type" value="Genomic_DNA"/>
</dbReference>
<feature type="signal peptide" evidence="6">
    <location>
        <begin position="1"/>
        <end position="21"/>
    </location>
</feature>
<evidence type="ECO:0000313" key="8">
    <source>
        <dbReference type="Proteomes" id="UP000317371"/>
    </source>
</evidence>
<keyword evidence="2 6" id="KW-0732">Signal</keyword>
<keyword evidence="8" id="KW-1185">Reference proteome</keyword>
<dbReference type="PANTHER" id="PTHR43649">
    <property type="entry name" value="ARABINOSE-BINDING PROTEIN-RELATED"/>
    <property type="match status" value="1"/>
</dbReference>
<dbReference type="AlphaFoldDB" id="A0A540V9U7"/>
<dbReference type="Proteomes" id="UP000317371">
    <property type="component" value="Unassembled WGS sequence"/>
</dbReference>
<evidence type="ECO:0000256" key="6">
    <source>
        <dbReference type="SAM" id="SignalP"/>
    </source>
</evidence>
<dbReference type="Gene3D" id="3.40.190.10">
    <property type="entry name" value="Periplasmic binding protein-like II"/>
    <property type="match status" value="1"/>
</dbReference>
<name>A0A540V9U7_9CHLR</name>
<dbReference type="PANTHER" id="PTHR43649:SF33">
    <property type="entry name" value="POLYGALACTURONAN_RHAMNOGALACTURONAN-BINDING PROTEIN YTCQ"/>
    <property type="match status" value="1"/>
</dbReference>
<proteinExistence type="predicted"/>
<sequence length="454" mass="49913">MDRRGMLYVLLAALMSLLVLSACTVPVPPPPGAAESGAAPEAAQTGEAGEDVVTLTWGFWGSAEERATHEQVAEAFMAEHPNIRIEYWHFPWSDYFTKLQTLFAAGDPTAIPDVFFLWPTPRYAAEGVLENLDPWIEQSNYDLSDYWPALLESAMWNGSVYGLPRDVSVEVLYYNKDIFDEVGVEYPNENWTWDDFVAAAEQLTVVEPSGRVARYALGMEGGKWQLWVGQNRGSILDDMRNPSRCTLTEPEAMEGIQFFADLMNRNLAMRSANLNQAGGDAAVFQSGQVAMIIQNASRVSTFNAAGLNYDVAPVPIPADGQRAASAGGAAWVMSAVSDNKEEAWTFLSWLQSTDGGQRIYTEAGEIFPALRSTARSDAFLHAGKPPANREAFLIEGENAKVGRFGYFPEWGELSGSIIEPALERVWAGEATPEEVVPQLCEQVDAFLSEHGYPK</sequence>
<feature type="chain" id="PRO_5021846156" evidence="6">
    <location>
        <begin position="22"/>
        <end position="454"/>
    </location>
</feature>
<dbReference type="SUPFAM" id="SSF53850">
    <property type="entry name" value="Periplasmic binding protein-like II"/>
    <property type="match status" value="1"/>
</dbReference>
<keyword evidence="1" id="KW-1003">Cell membrane</keyword>
<dbReference type="RefSeq" id="WP_141612065.1">
    <property type="nucleotide sequence ID" value="NZ_VIGC02000037.1"/>
</dbReference>
<keyword evidence="5" id="KW-0449">Lipoprotein</keyword>
<accession>A0A540V9U7</accession>
<dbReference type="InterPro" id="IPR050490">
    <property type="entry name" value="Bact_solute-bd_prot1"/>
</dbReference>
<reference evidence="7 8" key="1">
    <citation type="submission" date="2019-06" db="EMBL/GenBank/DDBJ databases">
        <title>Genome sequence of Litorilinea aerophila BAA-2444.</title>
        <authorList>
            <person name="Maclea K.S."/>
            <person name="Maurais E.G."/>
            <person name="Iannazzi L.C."/>
        </authorList>
    </citation>
    <scope>NUCLEOTIDE SEQUENCE [LARGE SCALE GENOMIC DNA]</scope>
    <source>
        <strain evidence="7 8">ATCC BAA-2444</strain>
    </source>
</reference>
<evidence type="ECO:0000256" key="1">
    <source>
        <dbReference type="ARBA" id="ARBA00022475"/>
    </source>
</evidence>
<evidence type="ECO:0000313" key="7">
    <source>
        <dbReference type="EMBL" id="TQE93557.1"/>
    </source>
</evidence>
<keyword evidence="3" id="KW-0472">Membrane</keyword>
<evidence type="ECO:0000256" key="3">
    <source>
        <dbReference type="ARBA" id="ARBA00023136"/>
    </source>
</evidence>
<dbReference type="OrthoDB" id="2515880at2"/>
<gene>
    <name evidence="7" type="ORF">FKZ61_20645</name>
</gene>
<evidence type="ECO:0000256" key="2">
    <source>
        <dbReference type="ARBA" id="ARBA00022729"/>
    </source>
</evidence>
<dbReference type="CDD" id="cd13585">
    <property type="entry name" value="PBP2_TMBP_like"/>
    <property type="match status" value="1"/>
</dbReference>
<comment type="caution">
    <text evidence="7">The sequence shown here is derived from an EMBL/GenBank/DDBJ whole genome shotgun (WGS) entry which is preliminary data.</text>
</comment>
<dbReference type="Pfam" id="PF01547">
    <property type="entry name" value="SBP_bac_1"/>
    <property type="match status" value="1"/>
</dbReference>
<evidence type="ECO:0000256" key="5">
    <source>
        <dbReference type="ARBA" id="ARBA00023288"/>
    </source>
</evidence>
<evidence type="ECO:0000256" key="4">
    <source>
        <dbReference type="ARBA" id="ARBA00023139"/>
    </source>
</evidence>
<keyword evidence="4" id="KW-0564">Palmitate</keyword>
<dbReference type="InterPro" id="IPR006059">
    <property type="entry name" value="SBP"/>
</dbReference>
<protein>
    <submittedName>
        <fullName evidence="7">Sugar ABC transporter substrate-binding protein</fullName>
    </submittedName>
</protein>
<dbReference type="InParanoid" id="A0A540V9U7"/>
<organism evidence="7 8">
    <name type="scientific">Litorilinea aerophila</name>
    <dbReference type="NCBI Taxonomy" id="1204385"/>
    <lineage>
        <taxon>Bacteria</taxon>
        <taxon>Bacillati</taxon>
        <taxon>Chloroflexota</taxon>
        <taxon>Caldilineae</taxon>
        <taxon>Caldilineales</taxon>
        <taxon>Caldilineaceae</taxon>
        <taxon>Litorilinea</taxon>
    </lineage>
</organism>